<sequence>MEAIVLPLLLSFLGQLQPHHQFGYVWHNIVVILEFRLLFYSTYCKSYLEYKFPVLHLQLSVDDSVLRTYRLTFRRAWYGIYQDWQFQNMITDVSILI</sequence>
<organism evidence="1 2">
    <name type="scientific">Plakobranchus ocellatus</name>
    <dbReference type="NCBI Taxonomy" id="259542"/>
    <lineage>
        <taxon>Eukaryota</taxon>
        <taxon>Metazoa</taxon>
        <taxon>Spiralia</taxon>
        <taxon>Lophotrochozoa</taxon>
        <taxon>Mollusca</taxon>
        <taxon>Gastropoda</taxon>
        <taxon>Heterobranchia</taxon>
        <taxon>Euthyneura</taxon>
        <taxon>Panpulmonata</taxon>
        <taxon>Sacoglossa</taxon>
        <taxon>Placobranchoidea</taxon>
        <taxon>Plakobranchidae</taxon>
        <taxon>Plakobranchus</taxon>
    </lineage>
</organism>
<protein>
    <recommendedName>
        <fullName evidence="3">Secreted protein</fullName>
    </recommendedName>
</protein>
<gene>
    <name evidence="1" type="ORF">PoB_000403900</name>
</gene>
<evidence type="ECO:0008006" key="3">
    <source>
        <dbReference type="Google" id="ProtNLM"/>
    </source>
</evidence>
<keyword evidence="2" id="KW-1185">Reference proteome</keyword>
<dbReference type="EMBL" id="BLXT01000492">
    <property type="protein sequence ID" value="GFN77533.1"/>
    <property type="molecule type" value="Genomic_DNA"/>
</dbReference>
<name>A0AAV3Y3G2_9GAST</name>
<accession>A0AAV3Y3G2</accession>
<dbReference type="Proteomes" id="UP000735302">
    <property type="component" value="Unassembled WGS sequence"/>
</dbReference>
<dbReference type="AlphaFoldDB" id="A0AAV3Y3G2"/>
<evidence type="ECO:0000313" key="2">
    <source>
        <dbReference type="Proteomes" id="UP000735302"/>
    </source>
</evidence>
<comment type="caution">
    <text evidence="1">The sequence shown here is derived from an EMBL/GenBank/DDBJ whole genome shotgun (WGS) entry which is preliminary data.</text>
</comment>
<proteinExistence type="predicted"/>
<evidence type="ECO:0000313" key="1">
    <source>
        <dbReference type="EMBL" id="GFN77533.1"/>
    </source>
</evidence>
<reference evidence="1 2" key="1">
    <citation type="journal article" date="2021" name="Elife">
        <title>Chloroplast acquisition without the gene transfer in kleptoplastic sea slugs, Plakobranchus ocellatus.</title>
        <authorList>
            <person name="Maeda T."/>
            <person name="Takahashi S."/>
            <person name="Yoshida T."/>
            <person name="Shimamura S."/>
            <person name="Takaki Y."/>
            <person name="Nagai Y."/>
            <person name="Toyoda A."/>
            <person name="Suzuki Y."/>
            <person name="Arimoto A."/>
            <person name="Ishii H."/>
            <person name="Satoh N."/>
            <person name="Nishiyama T."/>
            <person name="Hasebe M."/>
            <person name="Maruyama T."/>
            <person name="Minagawa J."/>
            <person name="Obokata J."/>
            <person name="Shigenobu S."/>
        </authorList>
    </citation>
    <scope>NUCLEOTIDE SEQUENCE [LARGE SCALE GENOMIC DNA]</scope>
</reference>